<keyword evidence="3" id="KW-1185">Reference proteome</keyword>
<proteinExistence type="predicted"/>
<dbReference type="Proteomes" id="UP000593576">
    <property type="component" value="Unassembled WGS sequence"/>
</dbReference>
<evidence type="ECO:0000313" key="2">
    <source>
        <dbReference type="EMBL" id="MBA0867526.1"/>
    </source>
</evidence>
<protein>
    <submittedName>
        <fullName evidence="2">Uncharacterized protein</fullName>
    </submittedName>
</protein>
<dbReference type="AlphaFoldDB" id="A0A7J9M9Q3"/>
<reference evidence="2 3" key="1">
    <citation type="journal article" date="2019" name="Genome Biol. Evol.">
        <title>Insights into the evolution of the New World diploid cottons (Gossypium, subgenus Houzingenia) based on genome sequencing.</title>
        <authorList>
            <person name="Grover C.E."/>
            <person name="Arick M.A. 2nd"/>
            <person name="Thrash A."/>
            <person name="Conover J.L."/>
            <person name="Sanders W.S."/>
            <person name="Peterson D.G."/>
            <person name="Frelichowski J.E."/>
            <person name="Scheffler J.A."/>
            <person name="Scheffler B.E."/>
            <person name="Wendel J.F."/>
        </authorList>
    </citation>
    <scope>NUCLEOTIDE SEQUENCE [LARGE SCALE GENOMIC DNA]</scope>
    <source>
        <strain evidence="2">1</strain>
        <tissue evidence="2">Leaf</tissue>
    </source>
</reference>
<dbReference type="EMBL" id="JABFAF010000010">
    <property type="protein sequence ID" value="MBA0867526.1"/>
    <property type="molecule type" value="Genomic_DNA"/>
</dbReference>
<name>A0A7J9M9Q3_GOSSC</name>
<accession>A0A7J9M9Q3</accession>
<evidence type="ECO:0000313" key="3">
    <source>
        <dbReference type="Proteomes" id="UP000593576"/>
    </source>
</evidence>
<comment type="caution">
    <text evidence="2">The sequence shown here is derived from an EMBL/GenBank/DDBJ whole genome shotgun (WGS) entry which is preliminary data.</text>
</comment>
<feature type="compositionally biased region" description="Basic residues" evidence="1">
    <location>
        <begin position="12"/>
        <end position="21"/>
    </location>
</feature>
<feature type="region of interest" description="Disordered" evidence="1">
    <location>
        <begin position="1"/>
        <end position="21"/>
    </location>
</feature>
<gene>
    <name evidence="2" type="ORF">Goshw_000796</name>
</gene>
<evidence type="ECO:0000256" key="1">
    <source>
        <dbReference type="SAM" id="MobiDB-lite"/>
    </source>
</evidence>
<organism evidence="2 3">
    <name type="scientific">Gossypium schwendimanii</name>
    <name type="common">Cotton</name>
    <dbReference type="NCBI Taxonomy" id="34291"/>
    <lineage>
        <taxon>Eukaryota</taxon>
        <taxon>Viridiplantae</taxon>
        <taxon>Streptophyta</taxon>
        <taxon>Embryophyta</taxon>
        <taxon>Tracheophyta</taxon>
        <taxon>Spermatophyta</taxon>
        <taxon>Magnoliopsida</taxon>
        <taxon>eudicotyledons</taxon>
        <taxon>Gunneridae</taxon>
        <taxon>Pentapetalae</taxon>
        <taxon>rosids</taxon>
        <taxon>malvids</taxon>
        <taxon>Malvales</taxon>
        <taxon>Malvaceae</taxon>
        <taxon>Malvoideae</taxon>
        <taxon>Gossypium</taxon>
    </lineage>
</organism>
<sequence length="21" mass="2379">MIGSPKLLAVKKDKKTLDKKH</sequence>